<evidence type="ECO:0000313" key="2">
    <source>
        <dbReference type="EMBL" id="GAA1271784.1"/>
    </source>
</evidence>
<feature type="transmembrane region" description="Helical" evidence="1">
    <location>
        <begin position="42"/>
        <end position="62"/>
    </location>
</feature>
<keyword evidence="1" id="KW-0812">Transmembrane</keyword>
<dbReference type="Proteomes" id="UP001500037">
    <property type="component" value="Unassembled WGS sequence"/>
</dbReference>
<reference evidence="3" key="1">
    <citation type="journal article" date="2019" name="Int. J. Syst. Evol. Microbiol.">
        <title>The Global Catalogue of Microorganisms (GCM) 10K type strain sequencing project: providing services to taxonomists for standard genome sequencing and annotation.</title>
        <authorList>
            <consortium name="The Broad Institute Genomics Platform"/>
            <consortium name="The Broad Institute Genome Sequencing Center for Infectious Disease"/>
            <person name="Wu L."/>
            <person name="Ma J."/>
        </authorList>
    </citation>
    <scope>NUCLEOTIDE SEQUENCE [LARGE SCALE GENOMIC DNA]</scope>
    <source>
        <strain evidence="3">JCM 13004</strain>
    </source>
</reference>
<gene>
    <name evidence="2" type="ORF">GCM10009665_69910</name>
</gene>
<evidence type="ECO:0000313" key="3">
    <source>
        <dbReference type="Proteomes" id="UP001500037"/>
    </source>
</evidence>
<organism evidence="2 3">
    <name type="scientific">Kitasatospora nipponensis</name>
    <dbReference type="NCBI Taxonomy" id="258049"/>
    <lineage>
        <taxon>Bacteria</taxon>
        <taxon>Bacillati</taxon>
        <taxon>Actinomycetota</taxon>
        <taxon>Actinomycetes</taxon>
        <taxon>Kitasatosporales</taxon>
        <taxon>Streptomycetaceae</taxon>
        <taxon>Kitasatospora</taxon>
    </lineage>
</organism>
<keyword evidence="1" id="KW-1133">Transmembrane helix</keyword>
<keyword evidence="3" id="KW-1185">Reference proteome</keyword>
<keyword evidence="1" id="KW-0472">Membrane</keyword>
<protein>
    <recommendedName>
        <fullName evidence="4">Peptidase inhibitor I78 family protein</fullName>
    </recommendedName>
</protein>
<proteinExistence type="predicted"/>
<dbReference type="RefSeq" id="WP_344446226.1">
    <property type="nucleotide sequence ID" value="NZ_BAAALF010000222.1"/>
</dbReference>
<dbReference type="EMBL" id="BAAALF010000222">
    <property type="protein sequence ID" value="GAA1271784.1"/>
    <property type="molecule type" value="Genomic_DNA"/>
</dbReference>
<evidence type="ECO:0008006" key="4">
    <source>
        <dbReference type="Google" id="ProtNLM"/>
    </source>
</evidence>
<sequence>MRSEAELKQLLGELADEGGELEASRETVVALVRRRRRVRGGAVGLAVVCLAAGGALTVRAGGASGPVADGSVAAAAGPSGPACVSESPSAGPSGFALLGDLRSCQYLGLTLEAARAQAAREGRDLVVGSEDGTYHGITFEFRTSRVVVDVVHGRVTSALIG</sequence>
<name>A0ABP4HP35_9ACTN</name>
<comment type="caution">
    <text evidence="2">The sequence shown here is derived from an EMBL/GenBank/DDBJ whole genome shotgun (WGS) entry which is preliminary data.</text>
</comment>
<evidence type="ECO:0000256" key="1">
    <source>
        <dbReference type="SAM" id="Phobius"/>
    </source>
</evidence>
<accession>A0ABP4HP35</accession>